<feature type="non-terminal residue" evidence="1">
    <location>
        <position position="291"/>
    </location>
</feature>
<proteinExistence type="predicted"/>
<protein>
    <submittedName>
        <fullName evidence="1">Uncharacterized protein</fullName>
    </submittedName>
</protein>
<dbReference type="AlphaFoldDB" id="A0A382UTA5"/>
<reference evidence="1" key="1">
    <citation type="submission" date="2018-05" db="EMBL/GenBank/DDBJ databases">
        <authorList>
            <person name="Lanie J.A."/>
            <person name="Ng W.-L."/>
            <person name="Kazmierczak K.M."/>
            <person name="Andrzejewski T.M."/>
            <person name="Davidsen T.M."/>
            <person name="Wayne K.J."/>
            <person name="Tettelin H."/>
            <person name="Glass J.I."/>
            <person name="Rusch D."/>
            <person name="Podicherti R."/>
            <person name="Tsui H.-C.T."/>
            <person name="Winkler M.E."/>
        </authorList>
    </citation>
    <scope>NUCLEOTIDE SEQUENCE</scope>
</reference>
<dbReference type="EMBL" id="UINC01146288">
    <property type="protein sequence ID" value="SVD36928.1"/>
    <property type="molecule type" value="Genomic_DNA"/>
</dbReference>
<gene>
    <name evidence="1" type="ORF">METZ01_LOCUS389782</name>
</gene>
<sequence length="291" mass="30333">GDYSPFPNKAQSDDLSGVVVDSDNSSVTKNIKLASLAGSIAGTVKLPDGNALSSEVYVFVNRVTESSSIDPYFDDVKTSSGAYSFKLESGYKYKVGVYLEPGSSYAEPSAIEVDLTSDTSKTGLTLTLGSNDSSIAGTIVQSDGSAMEEEVYVYAWSDKGQAVETTSDSNGAYSMKVPSGANWYVGADYQAVGSDGSALNYKTNKELAVDLTSGNQNVTGKTLTIFKQSYDLPTSIADSFTVSSGYSKVLADGTQINIPANAVPVSDTSSKVTINISPVTTGLSATSTTKP</sequence>
<evidence type="ECO:0000313" key="1">
    <source>
        <dbReference type="EMBL" id="SVD36928.1"/>
    </source>
</evidence>
<name>A0A382UTA5_9ZZZZ</name>
<organism evidence="1">
    <name type="scientific">marine metagenome</name>
    <dbReference type="NCBI Taxonomy" id="408172"/>
    <lineage>
        <taxon>unclassified sequences</taxon>
        <taxon>metagenomes</taxon>
        <taxon>ecological metagenomes</taxon>
    </lineage>
</organism>
<accession>A0A382UTA5</accession>
<feature type="non-terminal residue" evidence="1">
    <location>
        <position position="1"/>
    </location>
</feature>